<dbReference type="HOGENOM" id="CLU_026209_5_0_1"/>
<dbReference type="InterPro" id="IPR022742">
    <property type="entry name" value="Hydrolase_4"/>
</dbReference>
<organism evidence="2 3">
    <name type="scientific">Candida tropicalis (strain ATCC MYA-3404 / T1)</name>
    <name type="common">Yeast</name>
    <dbReference type="NCBI Taxonomy" id="294747"/>
    <lineage>
        <taxon>Eukaryota</taxon>
        <taxon>Fungi</taxon>
        <taxon>Dikarya</taxon>
        <taxon>Ascomycota</taxon>
        <taxon>Saccharomycotina</taxon>
        <taxon>Pichiomycetes</taxon>
        <taxon>Debaryomycetaceae</taxon>
        <taxon>Candida/Lodderomyces clade</taxon>
        <taxon>Candida</taxon>
    </lineage>
</organism>
<dbReference type="SUPFAM" id="SSF53474">
    <property type="entry name" value="alpha/beta-Hydrolases"/>
    <property type="match status" value="1"/>
</dbReference>
<dbReference type="AlphaFoldDB" id="C5MG56"/>
<dbReference type="PANTHER" id="PTHR11614">
    <property type="entry name" value="PHOSPHOLIPASE-RELATED"/>
    <property type="match status" value="1"/>
</dbReference>
<dbReference type="KEGG" id="ctp:CTRG_05049"/>
<evidence type="ECO:0000313" key="2">
    <source>
        <dbReference type="EMBL" id="EER31319.1"/>
    </source>
</evidence>
<dbReference type="eggNOG" id="KOG1455">
    <property type="taxonomic scope" value="Eukaryota"/>
</dbReference>
<evidence type="ECO:0000259" key="1">
    <source>
        <dbReference type="Pfam" id="PF12146"/>
    </source>
</evidence>
<dbReference type="VEuPathDB" id="FungiDB:CTRG_05049"/>
<dbReference type="Pfam" id="PF12146">
    <property type="entry name" value="Hydrolase_4"/>
    <property type="match status" value="1"/>
</dbReference>
<dbReference type="RefSeq" id="XP_002550751.1">
    <property type="nucleotide sequence ID" value="XM_002550705.1"/>
</dbReference>
<dbReference type="Proteomes" id="UP000002037">
    <property type="component" value="Unassembled WGS sequence"/>
</dbReference>
<accession>C5MG56</accession>
<keyword evidence="3" id="KW-1185">Reference proteome</keyword>
<dbReference type="Gene3D" id="3.40.50.1820">
    <property type="entry name" value="alpha/beta hydrolase"/>
    <property type="match status" value="1"/>
</dbReference>
<dbReference type="STRING" id="294747.C5MG56"/>
<dbReference type="OrthoDB" id="10249433at2759"/>
<feature type="domain" description="Serine aminopeptidase S33" evidence="1">
    <location>
        <begin position="30"/>
        <end position="270"/>
    </location>
</feature>
<sequence>MSIFEESYLEHDSCKFHTFTYTESPKVNYRGVVIIVHGWSEHILMYKDTAKVLSSMGFHCFAYDQRECGKTKGKYTNSECYIDDLDFMVNCILEKKSKGQKVHLLGHSMGGAVVLDYLQKGKCRNNIAAVIASGPYIRHNPKTAPSMLVTLLLDIIAYIFPSFKYSEAKSLENYRKVTTNKEKQLEMFNDDLCIPSSSIRIIADMFHRGKRLLNSAPTYSTNARMLILQSQNDEIVSSLASKQFIEGLPIKCKKIVMFENSGHSLLLEKESTVKEAFAIIDDFLKDNTI</sequence>
<proteinExistence type="predicted"/>
<reference evidence="2 3" key="1">
    <citation type="journal article" date="2009" name="Nature">
        <title>Evolution of pathogenicity and sexual reproduction in eight Candida genomes.</title>
        <authorList>
            <person name="Butler G."/>
            <person name="Rasmussen M.D."/>
            <person name="Lin M.F."/>
            <person name="Santos M.A."/>
            <person name="Sakthikumar S."/>
            <person name="Munro C.A."/>
            <person name="Rheinbay E."/>
            <person name="Grabherr M."/>
            <person name="Forche A."/>
            <person name="Reedy J.L."/>
            <person name="Agrafioti I."/>
            <person name="Arnaud M.B."/>
            <person name="Bates S."/>
            <person name="Brown A.J."/>
            <person name="Brunke S."/>
            <person name="Costanzo M.C."/>
            <person name="Fitzpatrick D.A."/>
            <person name="de Groot P.W."/>
            <person name="Harris D."/>
            <person name="Hoyer L.L."/>
            <person name="Hube B."/>
            <person name="Klis F.M."/>
            <person name="Kodira C."/>
            <person name="Lennard N."/>
            <person name="Logue M.E."/>
            <person name="Martin R."/>
            <person name="Neiman A.M."/>
            <person name="Nikolaou E."/>
            <person name="Quail M.A."/>
            <person name="Quinn J."/>
            <person name="Santos M.C."/>
            <person name="Schmitzberger F.F."/>
            <person name="Sherlock G."/>
            <person name="Shah P."/>
            <person name="Silverstein K.A."/>
            <person name="Skrzypek M.S."/>
            <person name="Soll D."/>
            <person name="Staggs R."/>
            <person name="Stansfield I."/>
            <person name="Stumpf M.P."/>
            <person name="Sudbery P.E."/>
            <person name="Srikantha T."/>
            <person name="Zeng Q."/>
            <person name="Berman J."/>
            <person name="Berriman M."/>
            <person name="Heitman J."/>
            <person name="Gow N.A."/>
            <person name="Lorenz M.C."/>
            <person name="Birren B.W."/>
            <person name="Kellis M."/>
            <person name="Cuomo C.A."/>
        </authorList>
    </citation>
    <scope>NUCLEOTIDE SEQUENCE [LARGE SCALE GENOMIC DNA]</scope>
    <source>
        <strain evidence="3">ATCC MYA-3404 / T1</strain>
    </source>
</reference>
<dbReference type="EMBL" id="GG692401">
    <property type="protein sequence ID" value="EER31319.1"/>
    <property type="molecule type" value="Genomic_DNA"/>
</dbReference>
<evidence type="ECO:0000313" key="3">
    <source>
        <dbReference type="Proteomes" id="UP000002037"/>
    </source>
</evidence>
<dbReference type="GeneID" id="8299205"/>
<dbReference type="InterPro" id="IPR051044">
    <property type="entry name" value="MAG_DAG_Lipase"/>
</dbReference>
<protein>
    <recommendedName>
        <fullName evidence="1">Serine aminopeptidase S33 domain-containing protein</fullName>
    </recommendedName>
</protein>
<gene>
    <name evidence="2" type="ORF">CTRG_05049</name>
</gene>
<name>C5MG56_CANTT</name>
<dbReference type="InterPro" id="IPR029058">
    <property type="entry name" value="AB_hydrolase_fold"/>
</dbReference>
<dbReference type="ESTHER" id="cantt-c5mg56">
    <property type="family name" value="Monoglyceridelipase_lysophospholip"/>
</dbReference>